<dbReference type="Proteomes" id="UP000186341">
    <property type="component" value="Unassembled WGS sequence"/>
</dbReference>
<evidence type="ECO:0000256" key="1">
    <source>
        <dbReference type="SAM" id="MobiDB-lite"/>
    </source>
</evidence>
<feature type="compositionally biased region" description="Low complexity" evidence="1">
    <location>
        <begin position="8"/>
        <end position="19"/>
    </location>
</feature>
<sequence length="75" mass="8821">MNRKKNQKQTTSQNKVQSKPAKEIPFSFNNKDYRAQINRQGQISFFQDDKQIENPEEQNQLMKQLLILNALPSGR</sequence>
<name>A0A1U7NFL9_9FIRM</name>
<dbReference type="RefSeq" id="WP_075819654.1">
    <property type="nucleotide sequence ID" value="NZ_CAJUTZ010000037.1"/>
</dbReference>
<protein>
    <submittedName>
        <fullName evidence="2">Uncharacterized protein</fullName>
    </submittedName>
</protein>
<evidence type="ECO:0000313" key="3">
    <source>
        <dbReference type="Proteomes" id="UP000186341"/>
    </source>
</evidence>
<organism evidence="2 3">
    <name type="scientific">Ileibacterium valens</name>
    <dbReference type="NCBI Taxonomy" id="1862668"/>
    <lineage>
        <taxon>Bacteria</taxon>
        <taxon>Bacillati</taxon>
        <taxon>Bacillota</taxon>
        <taxon>Erysipelotrichia</taxon>
        <taxon>Erysipelotrichales</taxon>
        <taxon>Erysipelotrichaceae</taxon>
        <taxon>Ileibacterium</taxon>
    </lineage>
</organism>
<proteinExistence type="predicted"/>
<dbReference type="EMBL" id="MPJW01000139">
    <property type="protein sequence ID" value="OLU39215.1"/>
    <property type="molecule type" value="Genomic_DNA"/>
</dbReference>
<gene>
    <name evidence="2" type="ORF">BO222_07005</name>
</gene>
<keyword evidence="3" id="KW-1185">Reference proteome</keyword>
<accession>A0A1U7NFL9</accession>
<evidence type="ECO:0000313" key="2">
    <source>
        <dbReference type="EMBL" id="OLU39215.1"/>
    </source>
</evidence>
<reference evidence="2 3" key="1">
    <citation type="submission" date="2016-11" db="EMBL/GenBank/DDBJ databases">
        <title>Description of two novel members of the family Erysipelotrichaceae: Ileibacterium lipovorans gen. nov., sp. nov. and Dubosiella newyorkensis, gen. nov., sp. nov.</title>
        <authorList>
            <person name="Cox L.M."/>
            <person name="Sohn J."/>
            <person name="Tyrrell K.L."/>
            <person name="Citron D.M."/>
            <person name="Lawson P.A."/>
            <person name="Patel N.B."/>
            <person name="Iizumi T."/>
            <person name="Perez-Perez G.I."/>
            <person name="Goldstein E.J."/>
            <person name="Blaser M.J."/>
        </authorList>
    </citation>
    <scope>NUCLEOTIDE SEQUENCE [LARGE SCALE GENOMIC DNA]</scope>
    <source>
        <strain evidence="2 3">NYU-BL-A3</strain>
    </source>
</reference>
<comment type="caution">
    <text evidence="2">The sequence shown here is derived from an EMBL/GenBank/DDBJ whole genome shotgun (WGS) entry which is preliminary data.</text>
</comment>
<dbReference type="AlphaFoldDB" id="A0A1U7NFL9"/>
<feature type="region of interest" description="Disordered" evidence="1">
    <location>
        <begin position="1"/>
        <end position="23"/>
    </location>
</feature>
<dbReference type="GeneID" id="82202942"/>